<dbReference type="Proteomes" id="UP000070529">
    <property type="component" value="Unassembled WGS sequence"/>
</dbReference>
<evidence type="ECO:0000313" key="2">
    <source>
        <dbReference type="EMBL" id="KXF80181.1"/>
    </source>
</evidence>
<gene>
    <name evidence="2" type="ORF">ATN88_22870</name>
</gene>
<organism evidence="2 3">
    <name type="scientific">Enterovibrio coralii</name>
    <dbReference type="NCBI Taxonomy" id="294935"/>
    <lineage>
        <taxon>Bacteria</taxon>
        <taxon>Pseudomonadati</taxon>
        <taxon>Pseudomonadota</taxon>
        <taxon>Gammaproteobacteria</taxon>
        <taxon>Vibrionales</taxon>
        <taxon>Vibrionaceae</taxon>
        <taxon>Enterovibrio</taxon>
    </lineage>
</organism>
<keyword evidence="3" id="KW-1185">Reference proteome</keyword>
<evidence type="ECO:0000313" key="3">
    <source>
        <dbReference type="Proteomes" id="UP000070529"/>
    </source>
</evidence>
<evidence type="ECO:0000256" key="1">
    <source>
        <dbReference type="SAM" id="SignalP"/>
    </source>
</evidence>
<dbReference type="EMBL" id="LNTY01000056">
    <property type="protein sequence ID" value="KXF80181.1"/>
    <property type="molecule type" value="Genomic_DNA"/>
</dbReference>
<accession>A0A135I410</accession>
<sequence length="148" mass="17061">MRCSLIFLFLYMSPIQANADDTVLYDKYVDAVKQCIEVENAKEDVSSKNLDKFNTLDIREYLLLIKNIRIQNCSGLEEVRALSHDLNKGDMELSILKNKYLSIYIAGRVDSFSNEDLKVMKEIDLLIADKSLEGDLVTLFDELEQNQR</sequence>
<dbReference type="AlphaFoldDB" id="A0A135I410"/>
<proteinExistence type="predicted"/>
<comment type="caution">
    <text evidence="2">The sequence shown here is derived from an EMBL/GenBank/DDBJ whole genome shotgun (WGS) entry which is preliminary data.</text>
</comment>
<feature type="chain" id="PRO_5007465606" evidence="1">
    <location>
        <begin position="20"/>
        <end position="148"/>
    </location>
</feature>
<reference evidence="2 3" key="1">
    <citation type="submission" date="2015-11" db="EMBL/GenBank/DDBJ databases">
        <title>Genomic Taxonomy of the Vibrionaceae.</title>
        <authorList>
            <person name="Gomez-Gil B."/>
            <person name="Enciso-Ibarra J."/>
        </authorList>
    </citation>
    <scope>NUCLEOTIDE SEQUENCE [LARGE SCALE GENOMIC DNA]</scope>
    <source>
        <strain evidence="2 3">CAIM 912</strain>
    </source>
</reference>
<feature type="signal peptide" evidence="1">
    <location>
        <begin position="1"/>
        <end position="19"/>
    </location>
</feature>
<protein>
    <submittedName>
        <fullName evidence="2">Uncharacterized protein</fullName>
    </submittedName>
</protein>
<keyword evidence="1" id="KW-0732">Signal</keyword>
<name>A0A135I410_9GAMM</name>